<protein>
    <recommendedName>
        <fullName evidence="4">Histidine kinase N-terminal 7TM region domain-containing protein</fullName>
    </recommendedName>
</protein>
<proteinExistence type="predicted"/>
<evidence type="ECO:0008006" key="4">
    <source>
        <dbReference type="Google" id="ProtNLM"/>
    </source>
</evidence>
<sequence>MKLTKESKVLVVIYVLTSLFWFYFLVISGHNVHGLGYYFQIPLAIIPLVGGIFGIKNAQKWGGFKSVMGKSVMALSLGVFTWGIGMIFWNYYIFIERIEVPYPSLADAFFILSWPLWSYGMFELSRATGAKFGLRDKDGKLLLLLIPVFVAVISYYLLFVIARGGEFDTSSGGLKFFFDLFYPIGDIVILSVTALVYSLSRKFLGGKYKPVIIILFIGFVLNYITDFTFSYTTTVETYFNGHYVDFMFATTMSILSLAMSQFNPEMKD</sequence>
<reference evidence="2 3" key="1">
    <citation type="journal article" date="2016" name="Nat. Commun.">
        <title>Thousands of microbial genomes shed light on interconnected biogeochemical processes in an aquifer system.</title>
        <authorList>
            <person name="Anantharaman K."/>
            <person name="Brown C.T."/>
            <person name="Hug L.A."/>
            <person name="Sharon I."/>
            <person name="Castelle C.J."/>
            <person name="Probst A.J."/>
            <person name="Thomas B.C."/>
            <person name="Singh A."/>
            <person name="Wilkins M.J."/>
            <person name="Karaoz U."/>
            <person name="Brodie E.L."/>
            <person name="Williams K.H."/>
            <person name="Hubbard S.S."/>
            <person name="Banfield J.F."/>
        </authorList>
    </citation>
    <scope>NUCLEOTIDE SEQUENCE [LARGE SCALE GENOMIC DNA]</scope>
</reference>
<keyword evidence="1" id="KW-1133">Transmembrane helix</keyword>
<feature type="transmembrane region" description="Helical" evidence="1">
    <location>
        <begin position="67"/>
        <end position="94"/>
    </location>
</feature>
<feature type="transmembrane region" description="Helical" evidence="1">
    <location>
        <begin position="243"/>
        <end position="262"/>
    </location>
</feature>
<feature type="transmembrane region" description="Helical" evidence="1">
    <location>
        <begin position="35"/>
        <end position="55"/>
    </location>
</feature>
<dbReference type="Proteomes" id="UP000177082">
    <property type="component" value="Unassembled WGS sequence"/>
</dbReference>
<keyword evidence="1" id="KW-0812">Transmembrane</keyword>
<organism evidence="2 3">
    <name type="scientific">Candidatus Woesebacteria bacterium RIFCSPLOWO2_01_FULL_39_21</name>
    <dbReference type="NCBI Taxonomy" id="1802519"/>
    <lineage>
        <taxon>Bacteria</taxon>
        <taxon>Candidatus Woeseibacteriota</taxon>
    </lineage>
</organism>
<feature type="transmembrane region" description="Helical" evidence="1">
    <location>
        <begin position="9"/>
        <end position="29"/>
    </location>
</feature>
<keyword evidence="1" id="KW-0472">Membrane</keyword>
<feature type="transmembrane region" description="Helical" evidence="1">
    <location>
        <begin position="141"/>
        <end position="161"/>
    </location>
</feature>
<feature type="transmembrane region" description="Helical" evidence="1">
    <location>
        <begin position="100"/>
        <end position="120"/>
    </location>
</feature>
<evidence type="ECO:0000256" key="1">
    <source>
        <dbReference type="SAM" id="Phobius"/>
    </source>
</evidence>
<feature type="transmembrane region" description="Helical" evidence="1">
    <location>
        <begin position="211"/>
        <end position="231"/>
    </location>
</feature>
<gene>
    <name evidence="2" type="ORF">A2961_02135</name>
</gene>
<dbReference type="STRING" id="1802519.A2961_02135"/>
<dbReference type="EMBL" id="MGHF01000043">
    <property type="protein sequence ID" value="OGM61308.1"/>
    <property type="molecule type" value="Genomic_DNA"/>
</dbReference>
<name>A0A1F8BD86_9BACT</name>
<comment type="caution">
    <text evidence="2">The sequence shown here is derived from an EMBL/GenBank/DDBJ whole genome shotgun (WGS) entry which is preliminary data.</text>
</comment>
<feature type="transmembrane region" description="Helical" evidence="1">
    <location>
        <begin position="181"/>
        <end position="199"/>
    </location>
</feature>
<evidence type="ECO:0000313" key="2">
    <source>
        <dbReference type="EMBL" id="OGM61308.1"/>
    </source>
</evidence>
<dbReference type="AlphaFoldDB" id="A0A1F8BD86"/>
<accession>A0A1F8BD86</accession>
<evidence type="ECO:0000313" key="3">
    <source>
        <dbReference type="Proteomes" id="UP000177082"/>
    </source>
</evidence>